<reference evidence="1 2" key="1">
    <citation type="submission" date="2019-10" db="EMBL/GenBank/DDBJ databases">
        <title>Dictyobacter vulcani sp. nov., within the class Ktedonobacteria, isolated from soil of volcanic Mt. Zao.</title>
        <authorList>
            <person name="Zheng Y."/>
            <person name="Wang C.M."/>
            <person name="Sakai Y."/>
            <person name="Abe K."/>
            <person name="Yokota A."/>
            <person name="Yabe S."/>
        </authorList>
    </citation>
    <scope>NUCLEOTIDE SEQUENCE [LARGE SCALE GENOMIC DNA]</scope>
    <source>
        <strain evidence="1 2">W12</strain>
    </source>
</reference>
<gene>
    <name evidence="1" type="ORF">KDW_31660</name>
</gene>
<dbReference type="EMBL" id="BKZW01000001">
    <property type="protein sequence ID" value="GER89004.1"/>
    <property type="molecule type" value="Genomic_DNA"/>
</dbReference>
<evidence type="ECO:0000313" key="1">
    <source>
        <dbReference type="EMBL" id="GER89004.1"/>
    </source>
</evidence>
<sequence length="171" mass="19672">MESYDANGYTQWIRSLLEKLEPALESQLQTIVTARFHPHVVLLDTEVFPDGLREGVPLRMFLLDAHNSEVFHHDATFFLPSSIGLLEAVKEVIPPSEEDRQKLYEEAGVETIEIEMSTLIEWFVACWMRAGGQHVTLPAYICRHDDQESFDLHQMKWVADQQGKHTHFLPG</sequence>
<keyword evidence="2" id="KW-1185">Reference proteome</keyword>
<evidence type="ECO:0000313" key="2">
    <source>
        <dbReference type="Proteomes" id="UP000326912"/>
    </source>
</evidence>
<dbReference type="AlphaFoldDB" id="A0A5J4KHQ1"/>
<comment type="caution">
    <text evidence="1">The sequence shown here is derived from an EMBL/GenBank/DDBJ whole genome shotgun (WGS) entry which is preliminary data.</text>
</comment>
<protein>
    <submittedName>
        <fullName evidence="1">Uncharacterized protein</fullName>
    </submittedName>
</protein>
<dbReference type="Proteomes" id="UP000326912">
    <property type="component" value="Unassembled WGS sequence"/>
</dbReference>
<organism evidence="1 2">
    <name type="scientific">Dictyobacter vulcani</name>
    <dbReference type="NCBI Taxonomy" id="2607529"/>
    <lineage>
        <taxon>Bacteria</taxon>
        <taxon>Bacillati</taxon>
        <taxon>Chloroflexota</taxon>
        <taxon>Ktedonobacteria</taxon>
        <taxon>Ktedonobacterales</taxon>
        <taxon>Dictyobacteraceae</taxon>
        <taxon>Dictyobacter</taxon>
    </lineage>
</organism>
<accession>A0A5J4KHQ1</accession>
<dbReference type="RefSeq" id="WP_151756832.1">
    <property type="nucleotide sequence ID" value="NZ_BKZW01000001.1"/>
</dbReference>
<proteinExistence type="predicted"/>
<name>A0A5J4KHQ1_9CHLR</name>